<evidence type="ECO:0000313" key="3">
    <source>
        <dbReference type="Proteomes" id="UP000184418"/>
    </source>
</evidence>
<feature type="transmembrane region" description="Helical" evidence="1">
    <location>
        <begin position="358"/>
        <end position="378"/>
    </location>
</feature>
<organism evidence="2 3">
    <name type="scientific">Hymenobacter daecheongensis DSM 21074</name>
    <dbReference type="NCBI Taxonomy" id="1121955"/>
    <lineage>
        <taxon>Bacteria</taxon>
        <taxon>Pseudomonadati</taxon>
        <taxon>Bacteroidota</taxon>
        <taxon>Cytophagia</taxon>
        <taxon>Cytophagales</taxon>
        <taxon>Hymenobacteraceae</taxon>
        <taxon>Hymenobacter</taxon>
    </lineage>
</organism>
<feature type="transmembrane region" description="Helical" evidence="1">
    <location>
        <begin position="59"/>
        <end position="78"/>
    </location>
</feature>
<dbReference type="RefSeq" id="WP_073107537.1">
    <property type="nucleotide sequence ID" value="NZ_FQYN01000003.1"/>
</dbReference>
<keyword evidence="3" id="KW-1185">Reference proteome</keyword>
<dbReference type="GO" id="GO:0005886">
    <property type="term" value="C:plasma membrane"/>
    <property type="evidence" value="ECO:0007669"/>
    <property type="project" value="UniProtKB-SubCell"/>
</dbReference>
<protein>
    <recommendedName>
        <fullName evidence="4">DUF2029 domain-containing protein</fullName>
    </recommendedName>
</protein>
<feature type="transmembrane region" description="Helical" evidence="1">
    <location>
        <begin position="159"/>
        <end position="182"/>
    </location>
</feature>
<dbReference type="AlphaFoldDB" id="A0A1M6E924"/>
<reference evidence="2 3" key="1">
    <citation type="submission" date="2016-11" db="EMBL/GenBank/DDBJ databases">
        <authorList>
            <person name="Jaros S."/>
            <person name="Januszkiewicz K."/>
            <person name="Wedrychowicz H."/>
        </authorList>
    </citation>
    <scope>NUCLEOTIDE SEQUENCE [LARGE SCALE GENOMIC DNA]</scope>
    <source>
        <strain evidence="2 3">DSM 21074</strain>
    </source>
</reference>
<feature type="transmembrane region" description="Helical" evidence="1">
    <location>
        <begin position="32"/>
        <end position="52"/>
    </location>
</feature>
<evidence type="ECO:0000313" key="2">
    <source>
        <dbReference type="EMBL" id="SHI81986.1"/>
    </source>
</evidence>
<sequence>MSRRPLIASQIVALLGSAAAYGLLAYATPRPAFGQLLLLFAAAFGGYAWLLHRPLPVRSGLLAALLLRLLWLPALPALSDDYHRFRWDGALVAAGQNPYRARPDELAGPAAARAAAPSSPLAALYPRMNSPHYYSVYPPVCQAIFGAASWLFPSNERGFVLMLRLVLLAAEAGTALLLLALLRHFGLAAEKGFLYLLNPLVIVELTGNLHFEALLICGLLAALWALARGRRGLSAAALALSIGAKLLPLLLLPLLLRRLGWQAFLKYAALVAGGLLLLFIPFLTTELVQNVGRSLDLYFHKFEFNASLYYLARAIGYQLSGYNEIAHIGTGLGVLAVVWLAAVIRLEKQPTLRTLPAAALAALTGYYLLATTVHPWYLTPLVALSVLTRWRFAVVWSGAAVLSYGAYRSAVYAENLALVALEYAVVLTVLGWEIWHRKRASAAL</sequence>
<dbReference type="OrthoDB" id="1491846at2"/>
<evidence type="ECO:0000256" key="1">
    <source>
        <dbReference type="SAM" id="Phobius"/>
    </source>
</evidence>
<keyword evidence="1" id="KW-0812">Transmembrane</keyword>
<dbReference type="Proteomes" id="UP000184418">
    <property type="component" value="Unassembled WGS sequence"/>
</dbReference>
<dbReference type="GO" id="GO:0016758">
    <property type="term" value="F:hexosyltransferase activity"/>
    <property type="evidence" value="ECO:0007669"/>
    <property type="project" value="InterPro"/>
</dbReference>
<evidence type="ECO:0008006" key="4">
    <source>
        <dbReference type="Google" id="ProtNLM"/>
    </source>
</evidence>
<name>A0A1M6E924_9BACT</name>
<proteinExistence type="predicted"/>
<gene>
    <name evidence="2" type="ORF">SAMN02745146_1607</name>
</gene>
<feature type="transmembrane region" description="Helical" evidence="1">
    <location>
        <begin position="390"/>
        <end position="407"/>
    </location>
</feature>
<keyword evidence="1" id="KW-1133">Transmembrane helix</keyword>
<dbReference type="EMBL" id="FQYN01000003">
    <property type="protein sequence ID" value="SHI81986.1"/>
    <property type="molecule type" value="Genomic_DNA"/>
</dbReference>
<dbReference type="STRING" id="1121955.SAMN02745146_1607"/>
<feature type="transmembrane region" description="Helical" evidence="1">
    <location>
        <begin position="263"/>
        <end position="283"/>
    </location>
</feature>
<feature type="transmembrane region" description="Helical" evidence="1">
    <location>
        <begin position="416"/>
        <end position="435"/>
    </location>
</feature>
<accession>A0A1M6E924</accession>
<keyword evidence="1" id="KW-0472">Membrane</keyword>
<feature type="transmembrane region" description="Helical" evidence="1">
    <location>
        <begin position="325"/>
        <end position="346"/>
    </location>
</feature>
<dbReference type="Pfam" id="PF26314">
    <property type="entry name" value="MptA_B_family"/>
    <property type="match status" value="1"/>
</dbReference>
<feature type="transmembrane region" description="Helical" evidence="1">
    <location>
        <begin position="233"/>
        <end position="256"/>
    </location>
</feature>
<feature type="transmembrane region" description="Helical" evidence="1">
    <location>
        <begin position="194"/>
        <end position="227"/>
    </location>
</feature>